<dbReference type="AlphaFoldDB" id="A0A2G5C6R8"/>
<dbReference type="PANTHER" id="PTHR46477">
    <property type="entry name" value="CYSTEINE/HISTIDINE-RICH C1 DOMAIN FAMILY PROTEIN"/>
    <property type="match status" value="1"/>
</dbReference>
<keyword evidence="2" id="KW-1185">Reference proteome</keyword>
<evidence type="ECO:0008006" key="3">
    <source>
        <dbReference type="Google" id="ProtNLM"/>
    </source>
</evidence>
<dbReference type="STRING" id="218851.A0A2G5C6R8"/>
<dbReference type="Proteomes" id="UP000230069">
    <property type="component" value="Unassembled WGS sequence"/>
</dbReference>
<proteinExistence type="predicted"/>
<dbReference type="InParanoid" id="A0A2G5C6R8"/>
<evidence type="ECO:0000313" key="1">
    <source>
        <dbReference type="EMBL" id="PIA26978.1"/>
    </source>
</evidence>
<sequence length="164" mass="19365">MIYTGTKHFSHEYNLKLECNKTPFTCDGCKEIGWGPRFISQHCNYDISYKVSPSTIFHPFYEKCSLKFLESVPDWHERSCNRCGRAVHGCVYHCHNCGTQKWGKGLAWSYRSTCKEYHFHVSCVKDMVVKKWEQEYFGGTELNRGCVWFTGKQQKMEENKYRVT</sequence>
<evidence type="ECO:0000313" key="2">
    <source>
        <dbReference type="Proteomes" id="UP000230069"/>
    </source>
</evidence>
<dbReference type="PANTHER" id="PTHR46477:SF3">
    <property type="entry name" value="CYSTEINE_HISTIDINE-RICH C1 DOMAIN FAMILY PROTEIN"/>
    <property type="match status" value="1"/>
</dbReference>
<protein>
    <recommendedName>
        <fullName evidence="3">DC1 domain-containing protein</fullName>
    </recommendedName>
</protein>
<gene>
    <name evidence="1" type="ORF">AQUCO_08400028v1</name>
</gene>
<dbReference type="EMBL" id="KZ305101">
    <property type="protein sequence ID" value="PIA26978.1"/>
    <property type="molecule type" value="Genomic_DNA"/>
</dbReference>
<accession>A0A2G5C6R8</accession>
<name>A0A2G5C6R8_AQUCA</name>
<organism evidence="1 2">
    <name type="scientific">Aquilegia coerulea</name>
    <name type="common">Rocky mountain columbine</name>
    <dbReference type="NCBI Taxonomy" id="218851"/>
    <lineage>
        <taxon>Eukaryota</taxon>
        <taxon>Viridiplantae</taxon>
        <taxon>Streptophyta</taxon>
        <taxon>Embryophyta</taxon>
        <taxon>Tracheophyta</taxon>
        <taxon>Spermatophyta</taxon>
        <taxon>Magnoliopsida</taxon>
        <taxon>Ranunculales</taxon>
        <taxon>Ranunculaceae</taxon>
        <taxon>Thalictroideae</taxon>
        <taxon>Aquilegia</taxon>
    </lineage>
</organism>
<dbReference type="OrthoDB" id="1841377at2759"/>
<reference evidence="1 2" key="1">
    <citation type="submission" date="2017-09" db="EMBL/GenBank/DDBJ databases">
        <title>WGS assembly of Aquilegia coerulea Goldsmith.</title>
        <authorList>
            <person name="Hodges S."/>
            <person name="Kramer E."/>
            <person name="Nordborg M."/>
            <person name="Tomkins J."/>
            <person name="Borevitz J."/>
            <person name="Derieg N."/>
            <person name="Yan J."/>
            <person name="Mihaltcheva S."/>
            <person name="Hayes R.D."/>
            <person name="Rokhsar D."/>
        </authorList>
    </citation>
    <scope>NUCLEOTIDE SEQUENCE [LARGE SCALE GENOMIC DNA]</scope>
    <source>
        <strain evidence="2">cv. Goldsmith</strain>
    </source>
</reference>